<keyword evidence="5 9" id="KW-0547">Nucleotide-binding</keyword>
<keyword evidence="9" id="KW-0414">Isoprene biosynthesis</keyword>
<keyword evidence="7 9" id="KW-0067">ATP-binding</keyword>
<gene>
    <name evidence="9" type="primary">ispE</name>
    <name evidence="12" type="ORF">THFILI_06340</name>
</gene>
<dbReference type="NCBIfam" id="TIGR00154">
    <property type="entry name" value="ispE"/>
    <property type="match status" value="1"/>
</dbReference>
<feature type="active site" evidence="9">
    <location>
        <position position="125"/>
    </location>
</feature>
<evidence type="ECO:0000313" key="13">
    <source>
        <dbReference type="Proteomes" id="UP000030364"/>
    </source>
</evidence>
<keyword evidence="6 9" id="KW-0418">Kinase</keyword>
<dbReference type="InterPro" id="IPR036554">
    <property type="entry name" value="GHMP_kinase_C_sf"/>
</dbReference>
<dbReference type="Pfam" id="PF08544">
    <property type="entry name" value="GHMP_kinases_C"/>
    <property type="match status" value="1"/>
</dbReference>
<evidence type="ECO:0000256" key="1">
    <source>
        <dbReference type="ARBA" id="ARBA00009684"/>
    </source>
</evidence>
<dbReference type="Gene3D" id="3.30.230.10">
    <property type="match status" value="1"/>
</dbReference>
<dbReference type="Gene3D" id="3.30.70.890">
    <property type="entry name" value="GHMP kinase, C-terminal domain"/>
    <property type="match status" value="1"/>
</dbReference>
<dbReference type="GO" id="GO:0016114">
    <property type="term" value="P:terpenoid biosynthetic process"/>
    <property type="evidence" value="ECO:0007669"/>
    <property type="project" value="UniProtKB-UniRule"/>
</dbReference>
<accession>A0A0A2WU01</accession>
<dbReference type="PANTHER" id="PTHR43527:SF2">
    <property type="entry name" value="4-DIPHOSPHOCYTIDYL-2-C-METHYL-D-ERYTHRITOL KINASE, CHLOROPLASTIC"/>
    <property type="match status" value="1"/>
</dbReference>
<evidence type="ECO:0000256" key="2">
    <source>
        <dbReference type="ARBA" id="ARBA00012052"/>
    </source>
</evidence>
<dbReference type="EC" id="2.7.1.148" evidence="2 9"/>
<evidence type="ECO:0000256" key="4">
    <source>
        <dbReference type="ARBA" id="ARBA00022679"/>
    </source>
</evidence>
<dbReference type="GO" id="GO:0005524">
    <property type="term" value="F:ATP binding"/>
    <property type="evidence" value="ECO:0007669"/>
    <property type="project" value="UniProtKB-UniRule"/>
</dbReference>
<dbReference type="OrthoDB" id="9809438at2"/>
<dbReference type="EMBL" id="JPSL02000039">
    <property type="protein sequence ID" value="KGQ21785.1"/>
    <property type="molecule type" value="Genomic_DNA"/>
</dbReference>
<dbReference type="PANTHER" id="PTHR43527">
    <property type="entry name" value="4-DIPHOSPHOCYTIDYL-2-C-METHYL-D-ERYTHRITOL KINASE, CHLOROPLASTIC"/>
    <property type="match status" value="1"/>
</dbReference>
<dbReference type="PIRSF" id="PIRSF010376">
    <property type="entry name" value="IspE"/>
    <property type="match status" value="1"/>
</dbReference>
<dbReference type="SUPFAM" id="SSF54211">
    <property type="entry name" value="Ribosomal protein S5 domain 2-like"/>
    <property type="match status" value="1"/>
</dbReference>
<dbReference type="GO" id="GO:0050515">
    <property type="term" value="F:4-(cytidine 5'-diphospho)-2-C-methyl-D-erythritol kinase activity"/>
    <property type="evidence" value="ECO:0007669"/>
    <property type="project" value="UniProtKB-UniRule"/>
</dbReference>
<dbReference type="AlphaFoldDB" id="A0A0A2WU01"/>
<evidence type="ECO:0000313" key="12">
    <source>
        <dbReference type="EMBL" id="KGQ21785.1"/>
    </source>
</evidence>
<dbReference type="InterPro" id="IPR014721">
    <property type="entry name" value="Ribsml_uS5_D2-typ_fold_subgr"/>
</dbReference>
<dbReference type="InterPro" id="IPR013750">
    <property type="entry name" value="GHMP_kinase_C_dom"/>
</dbReference>
<feature type="domain" description="GHMP kinase N-terminal" evidence="10">
    <location>
        <begin position="58"/>
        <end position="133"/>
    </location>
</feature>
<dbReference type="GO" id="GO:0019288">
    <property type="term" value="P:isopentenyl diphosphate biosynthetic process, methylerythritol 4-phosphate pathway"/>
    <property type="evidence" value="ECO:0007669"/>
    <property type="project" value="UniProtKB-UniRule"/>
</dbReference>
<dbReference type="InterPro" id="IPR006204">
    <property type="entry name" value="GHMP_kinase_N_dom"/>
</dbReference>
<evidence type="ECO:0000259" key="11">
    <source>
        <dbReference type="Pfam" id="PF08544"/>
    </source>
</evidence>
<dbReference type="Proteomes" id="UP000030364">
    <property type="component" value="Unassembled WGS sequence"/>
</dbReference>
<comment type="caution">
    <text evidence="12">The sequence shown here is derived from an EMBL/GenBank/DDBJ whole genome shotgun (WGS) entry which is preliminary data.</text>
</comment>
<protein>
    <recommendedName>
        <fullName evidence="3 9">4-diphosphocytidyl-2-C-methyl-D-erythritol kinase</fullName>
        <shortName evidence="9">CMK</shortName>
        <ecNumber evidence="2 9">2.7.1.148</ecNumber>
    </recommendedName>
    <alternativeName>
        <fullName evidence="8 9">4-(cytidine-5'-diphospho)-2-C-methyl-D-erythritol kinase</fullName>
    </alternativeName>
</protein>
<evidence type="ECO:0000256" key="6">
    <source>
        <dbReference type="ARBA" id="ARBA00022777"/>
    </source>
</evidence>
<comment type="catalytic activity">
    <reaction evidence="9">
        <text>4-CDP-2-C-methyl-D-erythritol + ATP = 4-CDP-2-C-methyl-D-erythritol 2-phosphate + ADP + H(+)</text>
        <dbReference type="Rhea" id="RHEA:18437"/>
        <dbReference type="ChEBI" id="CHEBI:15378"/>
        <dbReference type="ChEBI" id="CHEBI:30616"/>
        <dbReference type="ChEBI" id="CHEBI:57823"/>
        <dbReference type="ChEBI" id="CHEBI:57919"/>
        <dbReference type="ChEBI" id="CHEBI:456216"/>
        <dbReference type="EC" id="2.7.1.148"/>
    </reaction>
</comment>
<evidence type="ECO:0000256" key="9">
    <source>
        <dbReference type="HAMAP-Rule" id="MF_00061"/>
    </source>
</evidence>
<reference evidence="12 13" key="1">
    <citation type="journal article" date="2015" name="Genome Announc.">
        <title>Draft Genome Sequence of the Thermophile Thermus filiformis ATCC 43280, Producer of Carotenoid-(Di)glucoside-Branched Fatty Acid (Di)esters and Source of Hyperthermostable Enzymes of Biotechnological Interest.</title>
        <authorList>
            <person name="Mandelli F."/>
            <person name="Oliveira Ramires B."/>
            <person name="Couger M.B."/>
            <person name="Paixao D.A."/>
            <person name="Camilo C.M."/>
            <person name="Polikarpov I."/>
            <person name="Prade R."/>
            <person name="Riano-Pachon D.M."/>
            <person name="Squina F.M."/>
        </authorList>
    </citation>
    <scope>NUCLEOTIDE SEQUENCE [LARGE SCALE GENOMIC DNA]</scope>
    <source>
        <strain evidence="12 13">ATCC 43280</strain>
    </source>
</reference>
<feature type="active site" evidence="9">
    <location>
        <position position="8"/>
    </location>
</feature>
<comment type="pathway">
    <text evidence="9">Isoprenoid biosynthesis; isopentenyl diphosphate biosynthesis via DXP pathway; isopentenyl diphosphate from 1-deoxy-D-xylulose 5-phosphate: step 3/6.</text>
</comment>
<evidence type="ECO:0000259" key="10">
    <source>
        <dbReference type="Pfam" id="PF00288"/>
    </source>
</evidence>
<dbReference type="PATRIC" id="fig|276.5.peg.1397"/>
<evidence type="ECO:0000256" key="3">
    <source>
        <dbReference type="ARBA" id="ARBA00017473"/>
    </source>
</evidence>
<feature type="domain" description="GHMP kinase C-terminal" evidence="11">
    <location>
        <begin position="190"/>
        <end position="254"/>
    </location>
</feature>
<dbReference type="RefSeq" id="WP_038064622.1">
    <property type="nucleotide sequence ID" value="NZ_JPSL02000039.1"/>
</dbReference>
<sequence length="265" mass="28662">MERLAPAKVNLGLSVLGRRPDGYHELHTVFAQVSVGDRVRLEPIPEGVEFKGKYGKRNLVYRAAVLYLEAAGWPGGVRIELEKELPEAAGLGGGSSDAAAVLLMLQELYPAEVDLFPLALSLGADVPFFLLGGVAEARGVGEALRPLKAPRVPVVLFYGGPRLPTPRVYAEVKPHDYREPLDVEAILAALAEGEPPYWNSLEGPAFRLRPELQEVKRRMRGLGLRGVLMSGSGSSFFGLASSLEEAQEAARALRPFGWARAGWLG</sequence>
<dbReference type="Pfam" id="PF00288">
    <property type="entry name" value="GHMP_kinases_N"/>
    <property type="match status" value="1"/>
</dbReference>
<evidence type="ECO:0000256" key="8">
    <source>
        <dbReference type="ARBA" id="ARBA00032554"/>
    </source>
</evidence>
<name>A0A0A2WU01_THEFI</name>
<keyword evidence="4 9" id="KW-0808">Transferase</keyword>
<comment type="similarity">
    <text evidence="1 9">Belongs to the GHMP kinase family. IspE subfamily.</text>
</comment>
<dbReference type="HAMAP" id="MF_00061">
    <property type="entry name" value="IspE"/>
    <property type="match status" value="1"/>
</dbReference>
<dbReference type="InterPro" id="IPR020568">
    <property type="entry name" value="Ribosomal_Su5_D2-typ_SF"/>
</dbReference>
<feature type="binding site" evidence="9">
    <location>
        <begin position="86"/>
        <end position="96"/>
    </location>
    <ligand>
        <name>ATP</name>
        <dbReference type="ChEBI" id="CHEBI:30616"/>
    </ligand>
</feature>
<organism evidence="12 13">
    <name type="scientific">Thermus filiformis</name>
    <dbReference type="NCBI Taxonomy" id="276"/>
    <lineage>
        <taxon>Bacteria</taxon>
        <taxon>Thermotogati</taxon>
        <taxon>Deinococcota</taxon>
        <taxon>Deinococci</taxon>
        <taxon>Thermales</taxon>
        <taxon>Thermaceae</taxon>
        <taxon>Thermus</taxon>
    </lineage>
</organism>
<dbReference type="SUPFAM" id="SSF55060">
    <property type="entry name" value="GHMP Kinase, C-terminal domain"/>
    <property type="match status" value="1"/>
</dbReference>
<comment type="function">
    <text evidence="9">Catalyzes the phosphorylation of the position 2 hydroxy group of 4-diphosphocytidyl-2C-methyl-D-erythritol.</text>
</comment>
<evidence type="ECO:0000256" key="5">
    <source>
        <dbReference type="ARBA" id="ARBA00022741"/>
    </source>
</evidence>
<evidence type="ECO:0000256" key="7">
    <source>
        <dbReference type="ARBA" id="ARBA00022840"/>
    </source>
</evidence>
<keyword evidence="13" id="KW-1185">Reference proteome</keyword>
<dbReference type="STRING" id="276.THFILI_06340"/>
<proteinExistence type="inferred from homology"/>
<dbReference type="UniPathway" id="UPA00056">
    <property type="reaction ID" value="UER00094"/>
</dbReference>
<dbReference type="InterPro" id="IPR004424">
    <property type="entry name" value="IspE"/>
</dbReference>